<evidence type="ECO:0000313" key="1">
    <source>
        <dbReference type="EMBL" id="PON70923.1"/>
    </source>
</evidence>
<dbReference type="Proteomes" id="UP000237105">
    <property type="component" value="Unassembled WGS sequence"/>
</dbReference>
<proteinExistence type="predicted"/>
<dbReference type="OrthoDB" id="10400594at2759"/>
<reference evidence="2" key="1">
    <citation type="submission" date="2016-06" db="EMBL/GenBank/DDBJ databases">
        <title>Parallel loss of symbiosis genes in relatives of nitrogen-fixing non-legume Parasponia.</title>
        <authorList>
            <person name="Van Velzen R."/>
            <person name="Holmer R."/>
            <person name="Bu F."/>
            <person name="Rutten L."/>
            <person name="Van Zeijl A."/>
            <person name="Liu W."/>
            <person name="Santuari L."/>
            <person name="Cao Q."/>
            <person name="Sharma T."/>
            <person name="Shen D."/>
            <person name="Roswanjaya Y."/>
            <person name="Wardhani T."/>
            <person name="Kalhor M.S."/>
            <person name="Jansen J."/>
            <person name="Van den Hoogen J."/>
            <person name="Gungor B."/>
            <person name="Hartog M."/>
            <person name="Hontelez J."/>
            <person name="Verver J."/>
            <person name="Yang W.-C."/>
            <person name="Schijlen E."/>
            <person name="Repin R."/>
            <person name="Schilthuizen M."/>
            <person name="Schranz E."/>
            <person name="Heidstra R."/>
            <person name="Miyata K."/>
            <person name="Fedorova E."/>
            <person name="Kohlen W."/>
            <person name="Bisseling T."/>
            <person name="Smit S."/>
            <person name="Geurts R."/>
        </authorList>
    </citation>
    <scope>NUCLEOTIDE SEQUENCE [LARGE SCALE GENOMIC DNA]</scope>
    <source>
        <strain evidence="2">cv. WU1-14</strain>
    </source>
</reference>
<organism evidence="1 2">
    <name type="scientific">Parasponia andersonii</name>
    <name type="common">Sponia andersonii</name>
    <dbReference type="NCBI Taxonomy" id="3476"/>
    <lineage>
        <taxon>Eukaryota</taxon>
        <taxon>Viridiplantae</taxon>
        <taxon>Streptophyta</taxon>
        <taxon>Embryophyta</taxon>
        <taxon>Tracheophyta</taxon>
        <taxon>Spermatophyta</taxon>
        <taxon>Magnoliopsida</taxon>
        <taxon>eudicotyledons</taxon>
        <taxon>Gunneridae</taxon>
        <taxon>Pentapetalae</taxon>
        <taxon>rosids</taxon>
        <taxon>fabids</taxon>
        <taxon>Rosales</taxon>
        <taxon>Cannabaceae</taxon>
        <taxon>Parasponia</taxon>
    </lineage>
</organism>
<dbReference type="EMBL" id="JXTB01000047">
    <property type="protein sequence ID" value="PON70923.1"/>
    <property type="molecule type" value="Genomic_DNA"/>
</dbReference>
<dbReference type="AlphaFoldDB" id="A0A2P5DCA0"/>
<accession>A0A2P5DCA0</accession>
<protein>
    <submittedName>
        <fullName evidence="1">Uncharacterized protein</fullName>
    </submittedName>
</protein>
<evidence type="ECO:0000313" key="2">
    <source>
        <dbReference type="Proteomes" id="UP000237105"/>
    </source>
</evidence>
<keyword evidence="2" id="KW-1185">Reference proteome</keyword>
<gene>
    <name evidence="1" type="ORF">PanWU01x14_076330</name>
</gene>
<name>A0A2P5DCA0_PARAD</name>
<comment type="caution">
    <text evidence="1">The sequence shown here is derived from an EMBL/GenBank/DDBJ whole genome shotgun (WGS) entry which is preliminary data.</text>
</comment>
<sequence length="50" mass="5963">MNWKIKSKIAKGSESHKWMGNNFAKLKFVIFRTNCLMIHYAALKPYQIIY</sequence>